<gene>
    <name evidence="2" type="ORF">CA12_12070</name>
</gene>
<dbReference type="SUPFAM" id="SSF48452">
    <property type="entry name" value="TPR-like"/>
    <property type="match status" value="1"/>
</dbReference>
<feature type="chain" id="PRO_5021964588" evidence="1">
    <location>
        <begin position="37"/>
        <end position="487"/>
    </location>
</feature>
<protein>
    <submittedName>
        <fullName evidence="2">Uncharacterized protein</fullName>
    </submittedName>
</protein>
<accession>A0A517P6X2</accession>
<keyword evidence="3" id="KW-1185">Reference proteome</keyword>
<dbReference type="OrthoDB" id="242708at2"/>
<reference evidence="2 3" key="1">
    <citation type="submission" date="2019-02" db="EMBL/GenBank/DDBJ databases">
        <title>Deep-cultivation of Planctomycetes and their phenomic and genomic characterization uncovers novel biology.</title>
        <authorList>
            <person name="Wiegand S."/>
            <person name="Jogler M."/>
            <person name="Boedeker C."/>
            <person name="Pinto D."/>
            <person name="Vollmers J."/>
            <person name="Rivas-Marin E."/>
            <person name="Kohn T."/>
            <person name="Peeters S.H."/>
            <person name="Heuer A."/>
            <person name="Rast P."/>
            <person name="Oberbeckmann S."/>
            <person name="Bunk B."/>
            <person name="Jeske O."/>
            <person name="Meyerdierks A."/>
            <person name="Storesund J.E."/>
            <person name="Kallscheuer N."/>
            <person name="Luecker S."/>
            <person name="Lage O.M."/>
            <person name="Pohl T."/>
            <person name="Merkel B.J."/>
            <person name="Hornburger P."/>
            <person name="Mueller R.-W."/>
            <person name="Bruemmer F."/>
            <person name="Labrenz M."/>
            <person name="Spormann A.M."/>
            <person name="Op den Camp H."/>
            <person name="Overmann J."/>
            <person name="Amann R."/>
            <person name="Jetten M.S.M."/>
            <person name="Mascher T."/>
            <person name="Medema M.H."/>
            <person name="Devos D.P."/>
            <person name="Kaster A.-K."/>
            <person name="Ovreas L."/>
            <person name="Rohde M."/>
            <person name="Galperin M.Y."/>
            <person name="Jogler C."/>
        </authorList>
    </citation>
    <scope>NUCLEOTIDE SEQUENCE [LARGE SCALE GENOMIC DNA]</scope>
    <source>
        <strain evidence="2 3">CA12</strain>
    </source>
</reference>
<dbReference type="EMBL" id="CP036265">
    <property type="protein sequence ID" value="QDT15126.1"/>
    <property type="molecule type" value="Genomic_DNA"/>
</dbReference>
<dbReference type="AlphaFoldDB" id="A0A517P6X2"/>
<organism evidence="2 3">
    <name type="scientific">Alienimonas californiensis</name>
    <dbReference type="NCBI Taxonomy" id="2527989"/>
    <lineage>
        <taxon>Bacteria</taxon>
        <taxon>Pseudomonadati</taxon>
        <taxon>Planctomycetota</taxon>
        <taxon>Planctomycetia</taxon>
        <taxon>Planctomycetales</taxon>
        <taxon>Planctomycetaceae</taxon>
        <taxon>Alienimonas</taxon>
    </lineage>
</organism>
<dbReference type="InterPro" id="IPR011990">
    <property type="entry name" value="TPR-like_helical_dom_sf"/>
</dbReference>
<sequence length="487" mass="51886" precursor="true">MHRRPAPRPVFPPLVWAAAWLAAGGLAAGTPTAAVAAPPPPAMVDYLAKKAAAAPQDATAQRLYGRALLDADRAEEAAERLRAAAALDPLGGAARFDLGRALHALGDDAGAASHWRETIRLAPDSDYAADAAARLAELPPEVAAEPAVTPIPDVFANGSADAGVTPAGFEIREFPGPPAPAPFLDEPIADGFFPSLLPDGLPLSLRLETGLLYDSNVALAPTSRQLAPGDRESFQFFLGGDAEYALAKGDGWAAGALSSTRFTLNEGEFSALNLRSFTPGLYSEWAVPWADGALVPRLEYRFTLDQFDGETFSQRHGLVGRLTHLRNDGGAAVGYLAVDQADFESDGILPEVTSADGVTYAAGVAREWLVGMRHLSGVRLAVDFDRLDATGSDYAYLGGGLSGQAVIPIVPTLDLTLSGGLGYRHYDRFEFEPSRDEVIYRAGGELRKWFTPRLSVAAVANYQRFDSENPLFESDRFVAGVISEWTY</sequence>
<evidence type="ECO:0000313" key="3">
    <source>
        <dbReference type="Proteomes" id="UP000318741"/>
    </source>
</evidence>
<proteinExistence type="predicted"/>
<dbReference type="Proteomes" id="UP000318741">
    <property type="component" value="Chromosome"/>
</dbReference>
<dbReference type="RefSeq" id="WP_145357956.1">
    <property type="nucleotide sequence ID" value="NZ_CP036265.1"/>
</dbReference>
<evidence type="ECO:0000313" key="2">
    <source>
        <dbReference type="EMBL" id="QDT15126.1"/>
    </source>
</evidence>
<evidence type="ECO:0000256" key="1">
    <source>
        <dbReference type="SAM" id="SignalP"/>
    </source>
</evidence>
<feature type="signal peptide" evidence="1">
    <location>
        <begin position="1"/>
        <end position="36"/>
    </location>
</feature>
<dbReference type="KEGG" id="acaf:CA12_12070"/>
<dbReference type="Gene3D" id="1.25.40.10">
    <property type="entry name" value="Tetratricopeptide repeat domain"/>
    <property type="match status" value="1"/>
</dbReference>
<keyword evidence="1" id="KW-0732">Signal</keyword>
<name>A0A517P6X2_9PLAN</name>